<name>L0ACL6_CALLD</name>
<accession>L0ACL6</accession>
<dbReference type="FunCoup" id="L0ACL6">
    <property type="interactions" value="158"/>
</dbReference>
<feature type="transmembrane region" description="Helical" evidence="19">
    <location>
        <begin position="83"/>
        <end position="103"/>
    </location>
</feature>
<keyword evidence="11" id="KW-0256">Endoplasmic reticulum</keyword>
<feature type="transmembrane region" description="Helical" evidence="19">
    <location>
        <begin position="47"/>
        <end position="71"/>
    </location>
</feature>
<dbReference type="AlphaFoldDB" id="L0ACL6"/>
<comment type="catalytic activity">
    <reaction evidence="18">
        <text>a di-trans,poly-cis-dolichyl phosphate + UDP-N-acetyl-alpha-D-glucosamine = an N-acetyl-alpha-D-glucosaminyl-diphospho-di-trans,poly-cis-dolichol + UMP</text>
        <dbReference type="Rhea" id="RHEA:13289"/>
        <dbReference type="Rhea" id="RHEA-COMP:19498"/>
        <dbReference type="Rhea" id="RHEA-COMP:19507"/>
        <dbReference type="ChEBI" id="CHEBI:57683"/>
        <dbReference type="ChEBI" id="CHEBI:57705"/>
        <dbReference type="ChEBI" id="CHEBI:57865"/>
        <dbReference type="ChEBI" id="CHEBI:58427"/>
        <dbReference type="EC" id="2.7.8.15"/>
    </reaction>
    <physiologicalReaction direction="left-to-right" evidence="18">
        <dbReference type="Rhea" id="RHEA:13290"/>
    </physiologicalReaction>
</comment>
<dbReference type="EMBL" id="CP003378">
    <property type="protein sequence ID" value="AFZ70800.1"/>
    <property type="molecule type" value="Genomic_DNA"/>
</dbReference>
<feature type="transmembrane region" description="Helical" evidence="19">
    <location>
        <begin position="168"/>
        <end position="189"/>
    </location>
</feature>
<feature type="transmembrane region" description="Helical" evidence="19">
    <location>
        <begin position="314"/>
        <end position="334"/>
    </location>
</feature>
<dbReference type="HOGENOM" id="CLU_023982_4_0_2"/>
<evidence type="ECO:0000256" key="15">
    <source>
        <dbReference type="ARBA" id="ARBA00029567"/>
    </source>
</evidence>
<dbReference type="GO" id="GO:0016757">
    <property type="term" value="F:glycosyltransferase activity"/>
    <property type="evidence" value="ECO:0007669"/>
    <property type="project" value="UniProtKB-KW"/>
</dbReference>
<feature type="transmembrane region" description="Helical" evidence="19">
    <location>
        <begin position="248"/>
        <end position="268"/>
    </location>
</feature>
<evidence type="ECO:0000256" key="8">
    <source>
        <dbReference type="ARBA" id="ARBA00022679"/>
    </source>
</evidence>
<dbReference type="GO" id="GO:0006488">
    <property type="term" value="P:dolichol-linked oligosaccharide biosynthetic process"/>
    <property type="evidence" value="ECO:0007669"/>
    <property type="project" value="InterPro"/>
</dbReference>
<evidence type="ECO:0000256" key="10">
    <source>
        <dbReference type="ARBA" id="ARBA00022723"/>
    </source>
</evidence>
<evidence type="ECO:0000256" key="6">
    <source>
        <dbReference type="ARBA" id="ARBA00017659"/>
    </source>
</evidence>
<dbReference type="InParanoid" id="L0ACL6"/>
<evidence type="ECO:0000256" key="16">
    <source>
        <dbReference type="ARBA" id="ARBA00033238"/>
    </source>
</evidence>
<sequence length="335" mass="37499">MITLAIAIISSLISFFVAYILIKAWINVAKREGLVGIDINKKDKREVAEAGGLWVVISTTFGLLIFEGIYVFTKNNYYSLNDLYSLVILLVLSAFLGFMDDILGWKKGVPQWIRIIAMIPMALPLMIAKYNAYVLSIPFFNKIYLGILYPLVIIPIGVLGASNAFNMIAGYNGLEVSNGLLLLLFTLIFSIIKGLYFIAFIILIVIGAMIAFLLFNWYPAKVFPGNTFTYAIGAFYAGLIIIGDFPKFGLTLFFLYYIELILFIRGLFHGIYKENFGKVNSDNSLDPPYDKSYSITHLAIKVLKKVKGKATERGVVIFIIILQLIVGIITLLLFI</sequence>
<dbReference type="InterPro" id="IPR000715">
    <property type="entry name" value="Glycosyl_transferase_4"/>
</dbReference>
<keyword evidence="7" id="KW-0328">Glycosyltransferase</keyword>
<protein>
    <recommendedName>
        <fullName evidence="6">UDP-N-acetylglucosamine--dolichyl-phosphate N-acetylglucosaminephosphotransferase</fullName>
        <ecNumber evidence="5">2.7.8.15</ecNumber>
    </recommendedName>
    <alternativeName>
        <fullName evidence="15">GlcNAc-1-P transferase</fullName>
    </alternativeName>
    <alternativeName>
        <fullName evidence="16">N-acetylglucosamine-1-phosphate transferase</fullName>
    </alternativeName>
</protein>
<evidence type="ECO:0000256" key="5">
    <source>
        <dbReference type="ARBA" id="ARBA00013225"/>
    </source>
</evidence>
<dbReference type="GO" id="GO:0016020">
    <property type="term" value="C:membrane"/>
    <property type="evidence" value="ECO:0007669"/>
    <property type="project" value="InterPro"/>
</dbReference>
<evidence type="ECO:0000313" key="21">
    <source>
        <dbReference type="Proteomes" id="UP000010469"/>
    </source>
</evidence>
<dbReference type="eggNOG" id="arCOG03199">
    <property type="taxonomic scope" value="Archaea"/>
</dbReference>
<organism evidence="20 21">
    <name type="scientific">Caldisphaera lagunensis (strain DSM 15908 / JCM 11604 / ANMR 0165 / IC-154)</name>
    <dbReference type="NCBI Taxonomy" id="1056495"/>
    <lineage>
        <taxon>Archaea</taxon>
        <taxon>Thermoproteota</taxon>
        <taxon>Thermoprotei</taxon>
        <taxon>Acidilobales</taxon>
        <taxon>Caldisphaeraceae</taxon>
        <taxon>Caldisphaera</taxon>
    </lineage>
</organism>
<comment type="pathway">
    <text evidence="3">Protein modification; protein glycosylation.</text>
</comment>
<evidence type="ECO:0000256" key="12">
    <source>
        <dbReference type="ARBA" id="ARBA00022842"/>
    </source>
</evidence>
<comment type="cofactor">
    <cofactor evidence="1">
        <name>Mg(2+)</name>
        <dbReference type="ChEBI" id="CHEBI:18420"/>
    </cofactor>
</comment>
<dbReference type="KEGG" id="clg:Calag_1078"/>
<dbReference type="UniPathway" id="UPA00378"/>
<dbReference type="GO" id="GO:0003975">
    <property type="term" value="F:UDP-N-acetylglucosamine-dolichyl-phosphate N-acetylglucosaminephosphotransferase activity"/>
    <property type="evidence" value="ECO:0007669"/>
    <property type="project" value="UniProtKB-EC"/>
</dbReference>
<keyword evidence="10" id="KW-0479">Metal-binding</keyword>
<reference evidence="21" key="1">
    <citation type="submission" date="2012-03" db="EMBL/GenBank/DDBJ databases">
        <title>Complete genome of Caldisphaera lagunensis DSM 15908.</title>
        <authorList>
            <person name="Lucas S."/>
            <person name="Copeland A."/>
            <person name="Lapidus A."/>
            <person name="Glavina del Rio T."/>
            <person name="Dalin E."/>
            <person name="Tice H."/>
            <person name="Bruce D."/>
            <person name="Goodwin L."/>
            <person name="Pitluck S."/>
            <person name="Peters L."/>
            <person name="Mikhailova N."/>
            <person name="Teshima H."/>
            <person name="Kyrpides N."/>
            <person name="Mavromatis K."/>
            <person name="Ivanova N."/>
            <person name="Brettin T."/>
            <person name="Detter J.C."/>
            <person name="Han C."/>
            <person name="Larimer F."/>
            <person name="Land M."/>
            <person name="Hauser L."/>
            <person name="Markowitz V."/>
            <person name="Cheng J.-F."/>
            <person name="Hugenholtz P."/>
            <person name="Woyke T."/>
            <person name="Wu D."/>
            <person name="Spring S."/>
            <person name="Schroeder M."/>
            <person name="Brambilla E."/>
            <person name="Klenk H.-P."/>
            <person name="Eisen J.A."/>
        </authorList>
    </citation>
    <scope>NUCLEOTIDE SEQUENCE [LARGE SCALE GENOMIC DNA]</scope>
    <source>
        <strain evidence="21">DSM 15908 / JCM 11604 / IC-154</strain>
    </source>
</reference>
<comment type="subcellular location">
    <subcellularLocation>
        <location evidence="2">Endoplasmic reticulum membrane</location>
        <topology evidence="2">Multi-pass membrane protein</topology>
    </subcellularLocation>
</comment>
<gene>
    <name evidence="20" type="ordered locus">Calag_1078</name>
</gene>
<evidence type="ECO:0000313" key="20">
    <source>
        <dbReference type="EMBL" id="AFZ70800.1"/>
    </source>
</evidence>
<evidence type="ECO:0000256" key="11">
    <source>
        <dbReference type="ARBA" id="ARBA00022824"/>
    </source>
</evidence>
<dbReference type="Proteomes" id="UP000010469">
    <property type="component" value="Chromosome"/>
</dbReference>
<keyword evidence="9 19" id="KW-0812">Transmembrane</keyword>
<evidence type="ECO:0000256" key="13">
    <source>
        <dbReference type="ARBA" id="ARBA00022989"/>
    </source>
</evidence>
<evidence type="ECO:0000256" key="19">
    <source>
        <dbReference type="SAM" id="Phobius"/>
    </source>
</evidence>
<evidence type="ECO:0000256" key="7">
    <source>
        <dbReference type="ARBA" id="ARBA00022676"/>
    </source>
</evidence>
<keyword evidence="12" id="KW-0460">Magnesium</keyword>
<dbReference type="GO" id="GO:0046872">
    <property type="term" value="F:metal ion binding"/>
    <property type="evidence" value="ECO:0007669"/>
    <property type="project" value="UniProtKB-KW"/>
</dbReference>
<evidence type="ECO:0000256" key="2">
    <source>
        <dbReference type="ARBA" id="ARBA00004477"/>
    </source>
</evidence>
<comment type="function">
    <text evidence="17">UDP-N-acetylglucosamine--dolichyl-phosphate N-acetylglucosaminephosphotransferase that operates in the biosynthetic pathway of dolichol-linked oligosaccharides, the glycan precursors employed in protein asparagine (N)-glycosylation. The assembly of dolichol-linked oligosaccharides begins on the cytosolic side of the endoplasmic reticulum membrane and finishes in its lumen. The sequential addition of sugars to dolichol pyrophosphate produces dolichol-linked oligosaccharides containing fourteen sugars, including two GlcNAcs, nine mannoses and three glucoses. Once assembled, the oligosaccharide is transferred from the lipid to nascent proteins by oligosaccharyltransferases. Catalyzes the initial step of dolichol-linked oligosaccharide biosynthesis, transfering GlcNAc-1-P from cytosolic UDP-GlcNAc onto the carrier lipid dolichyl phosphate (P-dolichol), yielding GlcNAc-P-P-dolichol embedded in the cytoplasmic leaflet of the endoplasmic reticulum membrane.</text>
</comment>
<keyword evidence="8 20" id="KW-0808">Transferase</keyword>
<dbReference type="PANTHER" id="PTHR10571:SF0">
    <property type="entry name" value="UDP-N-ACETYLGLUCOSAMINE--DOLICHYL-PHOSPHATE N-ACETYLGLUCOSAMINEPHOSPHOTRANSFERASE"/>
    <property type="match status" value="1"/>
</dbReference>
<feature type="transmembrane region" description="Helical" evidence="19">
    <location>
        <begin position="143"/>
        <end position="161"/>
    </location>
</feature>
<keyword evidence="14 19" id="KW-0472">Membrane</keyword>
<dbReference type="Pfam" id="PF00953">
    <property type="entry name" value="Glycos_transf_4"/>
    <property type="match status" value="1"/>
</dbReference>
<evidence type="ECO:0000256" key="3">
    <source>
        <dbReference type="ARBA" id="ARBA00004922"/>
    </source>
</evidence>
<dbReference type="InterPro" id="IPR033895">
    <property type="entry name" value="GPT"/>
</dbReference>
<feature type="transmembrane region" description="Helical" evidence="19">
    <location>
        <begin position="222"/>
        <end position="242"/>
    </location>
</feature>
<feature type="transmembrane region" description="Helical" evidence="19">
    <location>
        <begin position="115"/>
        <end position="137"/>
    </location>
</feature>
<evidence type="ECO:0000256" key="18">
    <source>
        <dbReference type="ARBA" id="ARBA00045078"/>
    </source>
</evidence>
<proteinExistence type="inferred from homology"/>
<comment type="similarity">
    <text evidence="4">Belongs to the glycosyltransferase 4 family.</text>
</comment>
<evidence type="ECO:0000256" key="9">
    <source>
        <dbReference type="ARBA" id="ARBA00022692"/>
    </source>
</evidence>
<dbReference type="PANTHER" id="PTHR10571">
    <property type="entry name" value="UDP-N-ACETYLGLUCOSAMINE--DOLICHYL-PHOSPHATE N-ACETYLGLUCOSAMINEPHOSPHOTRANSFERASE"/>
    <property type="match status" value="1"/>
</dbReference>
<keyword evidence="21" id="KW-1185">Reference proteome</keyword>
<dbReference type="STRING" id="1056495.Calag_1078"/>
<evidence type="ECO:0000256" key="1">
    <source>
        <dbReference type="ARBA" id="ARBA00001946"/>
    </source>
</evidence>
<feature type="transmembrane region" description="Helical" evidence="19">
    <location>
        <begin position="195"/>
        <end position="215"/>
    </location>
</feature>
<feature type="transmembrane region" description="Helical" evidence="19">
    <location>
        <begin position="6"/>
        <end position="26"/>
    </location>
</feature>
<keyword evidence="13 19" id="KW-1133">Transmembrane helix</keyword>
<evidence type="ECO:0000256" key="4">
    <source>
        <dbReference type="ARBA" id="ARBA00009317"/>
    </source>
</evidence>
<evidence type="ECO:0000256" key="17">
    <source>
        <dbReference type="ARBA" id="ARBA00044717"/>
    </source>
</evidence>
<dbReference type="EC" id="2.7.8.15" evidence="5"/>
<evidence type="ECO:0000256" key="14">
    <source>
        <dbReference type="ARBA" id="ARBA00023136"/>
    </source>
</evidence>